<feature type="transmembrane region" description="Helical" evidence="12">
    <location>
        <begin position="80"/>
        <end position="98"/>
    </location>
</feature>
<dbReference type="Pfam" id="PF01066">
    <property type="entry name" value="CDP-OH_P_transf"/>
    <property type="match status" value="1"/>
</dbReference>
<dbReference type="EC" id="2.7.8.2" evidence="9"/>
<dbReference type="PROSITE" id="PS00379">
    <property type="entry name" value="CDP_ALCOHOL_P_TRANSF"/>
    <property type="match status" value="1"/>
</dbReference>
<evidence type="ECO:0000256" key="1">
    <source>
        <dbReference type="ARBA" id="ARBA00001946"/>
    </source>
</evidence>
<dbReference type="VEuPathDB" id="FungiDB:ASPZODRAFT_136320"/>
<evidence type="ECO:0000256" key="6">
    <source>
        <dbReference type="ARBA" id="ARBA00022989"/>
    </source>
</evidence>
<organism evidence="13 14">
    <name type="scientific">Penicilliopsis zonata CBS 506.65</name>
    <dbReference type="NCBI Taxonomy" id="1073090"/>
    <lineage>
        <taxon>Eukaryota</taxon>
        <taxon>Fungi</taxon>
        <taxon>Dikarya</taxon>
        <taxon>Ascomycota</taxon>
        <taxon>Pezizomycotina</taxon>
        <taxon>Eurotiomycetes</taxon>
        <taxon>Eurotiomycetidae</taxon>
        <taxon>Eurotiales</taxon>
        <taxon>Aspergillaceae</taxon>
        <taxon>Penicilliopsis</taxon>
    </lineage>
</organism>
<keyword evidence="6 12" id="KW-1133">Transmembrane helix</keyword>
<dbReference type="AlphaFoldDB" id="A0A1L9S8H9"/>
<feature type="transmembrane region" description="Helical" evidence="12">
    <location>
        <begin position="354"/>
        <end position="376"/>
    </location>
</feature>
<evidence type="ECO:0000256" key="8">
    <source>
        <dbReference type="ARBA" id="ARBA00037890"/>
    </source>
</evidence>
<keyword evidence="14" id="KW-1185">Reference proteome</keyword>
<evidence type="ECO:0000256" key="2">
    <source>
        <dbReference type="ARBA" id="ARBA00004127"/>
    </source>
</evidence>
<evidence type="ECO:0000256" key="10">
    <source>
        <dbReference type="ARBA" id="ARBA00051857"/>
    </source>
</evidence>
<dbReference type="Gene3D" id="1.20.120.1760">
    <property type="match status" value="1"/>
</dbReference>
<dbReference type="EMBL" id="KV878352">
    <property type="protein sequence ID" value="OJJ43454.1"/>
    <property type="molecule type" value="Genomic_DNA"/>
</dbReference>
<dbReference type="STRING" id="1073090.A0A1L9S8H9"/>
<feature type="transmembrane region" description="Helical" evidence="12">
    <location>
        <begin position="293"/>
        <end position="311"/>
    </location>
</feature>
<comment type="catalytic activity">
    <reaction evidence="10">
        <text>CDP-N,N-dimethylethanolamine + a 1,2-diacyl-sn-glycerol = a 1,2-diacyl-sn-glycero-3-phospho-N,N-dimethylethanolamine + CMP + H(+)</text>
        <dbReference type="Rhea" id="RHEA:33775"/>
        <dbReference type="ChEBI" id="CHEBI:15378"/>
        <dbReference type="ChEBI" id="CHEBI:17815"/>
        <dbReference type="ChEBI" id="CHEBI:60377"/>
        <dbReference type="ChEBI" id="CHEBI:64572"/>
        <dbReference type="ChEBI" id="CHEBI:65117"/>
    </reaction>
    <physiologicalReaction direction="left-to-right" evidence="10">
        <dbReference type="Rhea" id="RHEA:33776"/>
    </physiologicalReaction>
</comment>
<sequence>MVYIRQHQLPKLREYKYAGVDHSLVSRYVLKPFYSNFVIKCFPMGMAPNAITLSGFMFVVANFLTILYYNPTLDRDCPAWVYVSCALGLFLYQTFDAVDGMQARRTRQSGPLGELFDHSVDACNTALGALIFAAVMNLGQSWATILTLFGSTMTFYVQTWDEYYTQILTLGIISGPVEGVLTLCVVFGITAYKGGGSFWHLPMLETVGVPRLDFIPERLYQMPFTQWYMVYGAFMLFFATGSSIIHVMSVRRQRGQDPFEPLYGLLPLVATWLLVPTYLYMQPTILENQAVAFVLYVGLINAYSVSRIIVAHLSKASFPCHNVLLYPLALSVIDSVANHFGVWPSLLGNGVGQVGFVLGCLGLSVGIYGSLVFDVITTICDYLDIWCLTIKHPYVEEVQRDKEAADIPSKKVL</sequence>
<dbReference type="Proteomes" id="UP000184188">
    <property type="component" value="Unassembled WGS sequence"/>
</dbReference>
<feature type="transmembrane region" description="Helical" evidence="12">
    <location>
        <begin position="167"/>
        <end position="192"/>
    </location>
</feature>
<comment type="subcellular location">
    <subcellularLocation>
        <location evidence="2">Endomembrane system</location>
        <topology evidence="2">Multi-pass membrane protein</topology>
    </subcellularLocation>
</comment>
<dbReference type="GO" id="GO:0006654">
    <property type="term" value="P:phosphatidic acid biosynthetic process"/>
    <property type="evidence" value="ECO:0007669"/>
    <property type="project" value="EnsemblFungi"/>
</dbReference>
<dbReference type="GO" id="GO:0101026">
    <property type="term" value="P:mitotic nuclear membrane biogenesis"/>
    <property type="evidence" value="ECO:0007669"/>
    <property type="project" value="EnsemblFungi"/>
</dbReference>
<evidence type="ECO:0000256" key="5">
    <source>
        <dbReference type="ARBA" id="ARBA00022692"/>
    </source>
</evidence>
<comment type="cofactor">
    <cofactor evidence="1">
        <name>Mg(2+)</name>
        <dbReference type="ChEBI" id="CHEBI:18420"/>
    </cofactor>
</comment>
<evidence type="ECO:0000256" key="11">
    <source>
        <dbReference type="RuleBase" id="RU003750"/>
    </source>
</evidence>
<gene>
    <name evidence="13" type="ORF">ASPZODRAFT_136320</name>
</gene>
<dbReference type="PIRSF" id="PIRSF015665">
    <property type="entry name" value="CHOPT"/>
    <property type="match status" value="1"/>
</dbReference>
<dbReference type="InterPro" id="IPR048254">
    <property type="entry name" value="CDP_ALCOHOL_P_TRANSF_CS"/>
</dbReference>
<feature type="transmembrane region" description="Helical" evidence="12">
    <location>
        <begin position="262"/>
        <end position="281"/>
    </location>
</feature>
<dbReference type="GO" id="GO:0004142">
    <property type="term" value="F:diacylglycerol cholinephosphotransferase activity"/>
    <property type="evidence" value="ECO:0007669"/>
    <property type="project" value="UniProtKB-EC"/>
</dbReference>
<dbReference type="OrthoDB" id="196717at2759"/>
<proteinExistence type="inferred from homology"/>
<accession>A0A1L9S8H9</accession>
<evidence type="ECO:0000313" key="14">
    <source>
        <dbReference type="Proteomes" id="UP000184188"/>
    </source>
</evidence>
<protein>
    <recommendedName>
        <fullName evidence="9">diacylglycerol cholinephosphotransferase</fullName>
        <ecNumber evidence="9">2.7.8.2</ecNumber>
    </recommendedName>
</protein>
<keyword evidence="5 12" id="KW-0812">Transmembrane</keyword>
<evidence type="ECO:0000256" key="9">
    <source>
        <dbReference type="ARBA" id="ARBA00038987"/>
    </source>
</evidence>
<dbReference type="PANTHER" id="PTHR10414:SF37">
    <property type="entry name" value="BB IN A BOXCAR, ISOFORM C"/>
    <property type="match status" value="1"/>
</dbReference>
<comment type="similarity">
    <text evidence="3 11">Belongs to the CDP-alcohol phosphatidyltransferase class-I family.</text>
</comment>
<dbReference type="FunFam" id="1.20.120.1760:FF:000012">
    <property type="entry name" value="sn-1,2-diacylglycerol cholinephosphotransferase"/>
    <property type="match status" value="1"/>
</dbReference>
<dbReference type="InterPro" id="IPR043130">
    <property type="entry name" value="CDP-OH_PTrfase_TM_dom"/>
</dbReference>
<keyword evidence="4 11" id="KW-0808">Transferase</keyword>
<evidence type="ECO:0000313" key="13">
    <source>
        <dbReference type="EMBL" id="OJJ43454.1"/>
    </source>
</evidence>
<evidence type="ECO:0000256" key="7">
    <source>
        <dbReference type="ARBA" id="ARBA00023136"/>
    </source>
</evidence>
<dbReference type="GO" id="GO:0012505">
    <property type="term" value="C:endomembrane system"/>
    <property type="evidence" value="ECO:0007669"/>
    <property type="project" value="UniProtKB-SubCell"/>
</dbReference>
<dbReference type="GeneID" id="34610505"/>
<dbReference type="InterPro" id="IPR000462">
    <property type="entry name" value="CDP-OH_P_trans"/>
</dbReference>
<dbReference type="PANTHER" id="PTHR10414">
    <property type="entry name" value="ETHANOLAMINEPHOSPHOTRANSFERASE"/>
    <property type="match status" value="1"/>
</dbReference>
<feature type="transmembrane region" description="Helical" evidence="12">
    <location>
        <begin position="323"/>
        <end position="342"/>
    </location>
</feature>
<evidence type="ECO:0000256" key="3">
    <source>
        <dbReference type="ARBA" id="ARBA00010441"/>
    </source>
</evidence>
<feature type="transmembrane region" description="Helical" evidence="12">
    <location>
        <begin position="228"/>
        <end position="250"/>
    </location>
</feature>
<evidence type="ECO:0000256" key="4">
    <source>
        <dbReference type="ARBA" id="ARBA00022679"/>
    </source>
</evidence>
<keyword evidence="7 12" id="KW-0472">Membrane</keyword>
<dbReference type="InterPro" id="IPR014472">
    <property type="entry name" value="CHOPT"/>
</dbReference>
<feature type="transmembrane region" description="Helical" evidence="12">
    <location>
        <begin position="50"/>
        <end position="68"/>
    </location>
</feature>
<reference evidence="14" key="1">
    <citation type="journal article" date="2017" name="Genome Biol.">
        <title>Comparative genomics reveals high biological diversity and specific adaptations in the industrially and medically important fungal genus Aspergillus.</title>
        <authorList>
            <person name="de Vries R.P."/>
            <person name="Riley R."/>
            <person name="Wiebenga A."/>
            <person name="Aguilar-Osorio G."/>
            <person name="Amillis S."/>
            <person name="Uchima C.A."/>
            <person name="Anderluh G."/>
            <person name="Asadollahi M."/>
            <person name="Askin M."/>
            <person name="Barry K."/>
            <person name="Battaglia E."/>
            <person name="Bayram O."/>
            <person name="Benocci T."/>
            <person name="Braus-Stromeyer S.A."/>
            <person name="Caldana C."/>
            <person name="Canovas D."/>
            <person name="Cerqueira G.C."/>
            <person name="Chen F."/>
            <person name="Chen W."/>
            <person name="Choi C."/>
            <person name="Clum A."/>
            <person name="Dos Santos R.A."/>
            <person name="Damasio A.R."/>
            <person name="Diallinas G."/>
            <person name="Emri T."/>
            <person name="Fekete E."/>
            <person name="Flipphi M."/>
            <person name="Freyberg S."/>
            <person name="Gallo A."/>
            <person name="Gournas C."/>
            <person name="Habgood R."/>
            <person name="Hainaut M."/>
            <person name="Harispe M.L."/>
            <person name="Henrissat B."/>
            <person name="Hilden K.S."/>
            <person name="Hope R."/>
            <person name="Hossain A."/>
            <person name="Karabika E."/>
            <person name="Karaffa L."/>
            <person name="Karanyi Z."/>
            <person name="Krasevec N."/>
            <person name="Kuo A."/>
            <person name="Kusch H."/>
            <person name="LaButti K."/>
            <person name="Lagendijk E.L."/>
            <person name="Lapidus A."/>
            <person name="Levasseur A."/>
            <person name="Lindquist E."/>
            <person name="Lipzen A."/>
            <person name="Logrieco A.F."/>
            <person name="MacCabe A."/>
            <person name="Maekelae M.R."/>
            <person name="Malavazi I."/>
            <person name="Melin P."/>
            <person name="Meyer V."/>
            <person name="Mielnichuk N."/>
            <person name="Miskei M."/>
            <person name="Molnar A.P."/>
            <person name="Mule G."/>
            <person name="Ngan C.Y."/>
            <person name="Orejas M."/>
            <person name="Orosz E."/>
            <person name="Ouedraogo J.P."/>
            <person name="Overkamp K.M."/>
            <person name="Park H.-S."/>
            <person name="Perrone G."/>
            <person name="Piumi F."/>
            <person name="Punt P.J."/>
            <person name="Ram A.F."/>
            <person name="Ramon A."/>
            <person name="Rauscher S."/>
            <person name="Record E."/>
            <person name="Riano-Pachon D.M."/>
            <person name="Robert V."/>
            <person name="Roehrig J."/>
            <person name="Ruller R."/>
            <person name="Salamov A."/>
            <person name="Salih N.S."/>
            <person name="Samson R.A."/>
            <person name="Sandor E."/>
            <person name="Sanguinetti M."/>
            <person name="Schuetze T."/>
            <person name="Sepcic K."/>
            <person name="Shelest E."/>
            <person name="Sherlock G."/>
            <person name="Sophianopoulou V."/>
            <person name="Squina F.M."/>
            <person name="Sun H."/>
            <person name="Susca A."/>
            <person name="Todd R.B."/>
            <person name="Tsang A."/>
            <person name="Unkles S.E."/>
            <person name="van de Wiele N."/>
            <person name="van Rossen-Uffink D."/>
            <person name="Oliveira J.V."/>
            <person name="Vesth T.C."/>
            <person name="Visser J."/>
            <person name="Yu J.-H."/>
            <person name="Zhou M."/>
            <person name="Andersen M.R."/>
            <person name="Archer D.B."/>
            <person name="Baker S.E."/>
            <person name="Benoit I."/>
            <person name="Brakhage A.A."/>
            <person name="Braus G.H."/>
            <person name="Fischer R."/>
            <person name="Frisvad J.C."/>
            <person name="Goldman G.H."/>
            <person name="Houbraken J."/>
            <person name="Oakley B."/>
            <person name="Pocsi I."/>
            <person name="Scazzocchio C."/>
            <person name="Seiboth B."/>
            <person name="vanKuyk P.A."/>
            <person name="Wortman J."/>
            <person name="Dyer P.S."/>
            <person name="Grigoriev I.V."/>
        </authorList>
    </citation>
    <scope>NUCLEOTIDE SEQUENCE [LARGE SCALE GENOMIC DNA]</scope>
    <source>
        <strain evidence="14">CBS 506.65</strain>
    </source>
</reference>
<comment type="pathway">
    <text evidence="8">Phospholipid metabolism; phosphatidylcholine biosynthesis; phosphatidylcholine from phosphocholine: step 2/2.</text>
</comment>
<evidence type="ECO:0000256" key="12">
    <source>
        <dbReference type="SAM" id="Phobius"/>
    </source>
</evidence>
<name>A0A1L9S8H9_9EURO</name>
<dbReference type="RefSeq" id="XP_022577964.1">
    <property type="nucleotide sequence ID" value="XM_022724040.1"/>
</dbReference>
<dbReference type="GO" id="GO:0016020">
    <property type="term" value="C:membrane"/>
    <property type="evidence" value="ECO:0007669"/>
    <property type="project" value="InterPro"/>
</dbReference>